<reference evidence="1" key="1">
    <citation type="submission" date="2020-10" db="EMBL/GenBank/DDBJ databases">
        <title>High-Quality Genome Resource of Clonostachys rosea strain S41 by Oxford Nanopore Long-Read Sequencing.</title>
        <authorList>
            <person name="Wang H."/>
        </authorList>
    </citation>
    <scope>NUCLEOTIDE SEQUENCE</scope>
    <source>
        <strain evidence="1">S41</strain>
    </source>
</reference>
<dbReference type="AlphaFoldDB" id="A0A8H7N5V9"/>
<evidence type="ECO:0000313" key="1">
    <source>
        <dbReference type="EMBL" id="KAF9749482.1"/>
    </source>
</evidence>
<name>A0A8H7N5V9_BIOOC</name>
<dbReference type="Proteomes" id="UP000616885">
    <property type="component" value="Unassembled WGS sequence"/>
</dbReference>
<evidence type="ECO:0008006" key="3">
    <source>
        <dbReference type="Google" id="ProtNLM"/>
    </source>
</evidence>
<proteinExistence type="predicted"/>
<dbReference type="EMBL" id="JADCTT010000007">
    <property type="protein sequence ID" value="KAF9749482.1"/>
    <property type="molecule type" value="Genomic_DNA"/>
</dbReference>
<sequence length="302" mass="34605">MAIGGSLAGGQIPVSVQASVKKEQEASSTKQENVKIESLSVTYMFPRAGIEMDIADLELDEDCLSDVRAVTTLEERDRFFEHYGVHYIHNKAYPWGFLYSTQNINDEERKQIEKIKNTTRIAAGLSVQTPWAGAGDYHLTWDSHGGDTTLCSDPPRWVSSVRDYRLWRPMDQHRFVRLESIIQSIALGAFSSLNGFSTRKNDGINRNITANRAYSDEVRDALLDALRVNNNPISRKIRYYFEEGEYKQKDLQNQYNEFRAEFFPHDPRAEITNGLTFTDLFIDQKVGLGLYMVHEEQLTWCG</sequence>
<protein>
    <recommendedName>
        <fullName evidence="3">MACPF domain-containing protein</fullName>
    </recommendedName>
</protein>
<organism evidence="1 2">
    <name type="scientific">Bionectria ochroleuca</name>
    <name type="common">Gliocladium roseum</name>
    <dbReference type="NCBI Taxonomy" id="29856"/>
    <lineage>
        <taxon>Eukaryota</taxon>
        <taxon>Fungi</taxon>
        <taxon>Dikarya</taxon>
        <taxon>Ascomycota</taxon>
        <taxon>Pezizomycotina</taxon>
        <taxon>Sordariomycetes</taxon>
        <taxon>Hypocreomycetidae</taxon>
        <taxon>Hypocreales</taxon>
        <taxon>Bionectriaceae</taxon>
        <taxon>Clonostachys</taxon>
    </lineage>
</organism>
<accession>A0A8H7N5V9</accession>
<comment type="caution">
    <text evidence="1">The sequence shown here is derived from an EMBL/GenBank/DDBJ whole genome shotgun (WGS) entry which is preliminary data.</text>
</comment>
<gene>
    <name evidence="1" type="ORF">IM811_015509</name>
</gene>
<evidence type="ECO:0000313" key="2">
    <source>
        <dbReference type="Proteomes" id="UP000616885"/>
    </source>
</evidence>